<feature type="domain" description="MlaB-like STAS" evidence="1">
    <location>
        <begin position="12"/>
        <end position="91"/>
    </location>
</feature>
<dbReference type="SUPFAM" id="SSF52091">
    <property type="entry name" value="SpoIIaa-like"/>
    <property type="match status" value="1"/>
</dbReference>
<dbReference type="Gene3D" id="3.30.750.24">
    <property type="entry name" value="STAS domain"/>
    <property type="match status" value="1"/>
</dbReference>
<dbReference type="KEGG" id="kal:KALB_977"/>
<evidence type="ECO:0000313" key="2">
    <source>
        <dbReference type="EMBL" id="AHH94350.1"/>
    </source>
</evidence>
<protein>
    <recommendedName>
        <fullName evidence="1">MlaB-like STAS domain-containing protein</fullName>
    </recommendedName>
</protein>
<dbReference type="Proteomes" id="UP000019225">
    <property type="component" value="Chromosome"/>
</dbReference>
<dbReference type="AlphaFoldDB" id="W5W0N9"/>
<evidence type="ECO:0000259" key="1">
    <source>
        <dbReference type="Pfam" id="PF13466"/>
    </source>
</evidence>
<dbReference type="InterPro" id="IPR058548">
    <property type="entry name" value="MlaB-like_STAS"/>
</dbReference>
<accession>W5W0N9</accession>
<dbReference type="EMBL" id="CP007155">
    <property type="protein sequence ID" value="AHH94350.1"/>
    <property type="molecule type" value="Genomic_DNA"/>
</dbReference>
<keyword evidence="3" id="KW-1185">Reference proteome</keyword>
<name>W5W0N9_9PSEU</name>
<organism evidence="2 3">
    <name type="scientific">Kutzneria albida DSM 43870</name>
    <dbReference type="NCBI Taxonomy" id="1449976"/>
    <lineage>
        <taxon>Bacteria</taxon>
        <taxon>Bacillati</taxon>
        <taxon>Actinomycetota</taxon>
        <taxon>Actinomycetes</taxon>
        <taxon>Pseudonocardiales</taxon>
        <taxon>Pseudonocardiaceae</taxon>
        <taxon>Kutzneria</taxon>
    </lineage>
</organism>
<dbReference type="STRING" id="1449976.KALB_977"/>
<gene>
    <name evidence="2" type="ORF">KALB_977</name>
</gene>
<sequence length="107" mass="11751">MWITPTTAPPGLVVRGELNHCAAPDLRTALSDVTQVTAGDVHIDLAGVPHLSLDIARVLATTAIELSTDQRQLVVHQLAPHLVDMIRLLGWEQTPGLQVHEKSWRLR</sequence>
<proteinExistence type="predicted"/>
<reference evidence="2 3" key="1">
    <citation type="journal article" date="2014" name="BMC Genomics">
        <title>Complete genome sequence of producer of the glycopeptide antibiotic Aculeximycin Kutzneria albida DSM 43870T, a representative of minor genus of Pseudonocardiaceae.</title>
        <authorList>
            <person name="Rebets Y."/>
            <person name="Tokovenko B."/>
            <person name="Lushchyk I."/>
            <person name="Ruckert C."/>
            <person name="Zaburannyi N."/>
            <person name="Bechthold A."/>
            <person name="Kalinowski J."/>
            <person name="Luzhetskyy A."/>
        </authorList>
    </citation>
    <scope>NUCLEOTIDE SEQUENCE [LARGE SCALE GENOMIC DNA]</scope>
    <source>
        <strain evidence="2">DSM 43870</strain>
    </source>
</reference>
<dbReference type="InterPro" id="IPR036513">
    <property type="entry name" value="STAS_dom_sf"/>
</dbReference>
<evidence type="ECO:0000313" key="3">
    <source>
        <dbReference type="Proteomes" id="UP000019225"/>
    </source>
</evidence>
<dbReference type="Pfam" id="PF13466">
    <property type="entry name" value="STAS_2"/>
    <property type="match status" value="1"/>
</dbReference>
<dbReference type="HOGENOM" id="CLU_2206582_0_0_11"/>